<organism evidence="1 2">
    <name type="scientific">Gossypium barbadense</name>
    <name type="common">Sea Island cotton</name>
    <name type="synonym">Hibiscus barbadensis</name>
    <dbReference type="NCBI Taxonomy" id="3634"/>
    <lineage>
        <taxon>Eukaryota</taxon>
        <taxon>Viridiplantae</taxon>
        <taxon>Streptophyta</taxon>
        <taxon>Embryophyta</taxon>
        <taxon>Tracheophyta</taxon>
        <taxon>Spermatophyta</taxon>
        <taxon>Magnoliopsida</taxon>
        <taxon>eudicotyledons</taxon>
        <taxon>Gunneridae</taxon>
        <taxon>Pentapetalae</taxon>
        <taxon>rosids</taxon>
        <taxon>malvids</taxon>
        <taxon>Malvales</taxon>
        <taxon>Malvaceae</taxon>
        <taxon>Malvoideae</taxon>
        <taxon>Gossypium</taxon>
    </lineage>
</organism>
<evidence type="ECO:0000313" key="2">
    <source>
        <dbReference type="Proteomes" id="UP000239757"/>
    </source>
</evidence>
<dbReference type="EMBL" id="KZ663848">
    <property type="protein sequence ID" value="PPS09540.1"/>
    <property type="molecule type" value="Genomic_DNA"/>
</dbReference>
<dbReference type="AlphaFoldDB" id="A0A2P5Y1Q4"/>
<accession>A0A2P5Y1Q4</accession>
<protein>
    <submittedName>
        <fullName evidence="1">Uncharacterized protein</fullName>
    </submittedName>
</protein>
<gene>
    <name evidence="1" type="ORF">GOBAR_AA11113</name>
</gene>
<dbReference type="Proteomes" id="UP000239757">
    <property type="component" value="Unassembled WGS sequence"/>
</dbReference>
<name>A0A2P5Y1Q4_GOSBA</name>
<proteinExistence type="predicted"/>
<evidence type="ECO:0000313" key="1">
    <source>
        <dbReference type="EMBL" id="PPS09540.1"/>
    </source>
</evidence>
<sequence length="69" mass="7315">MGSSSSIETPPDGKIHGMEVKVNDKGMKENVKSADLSCNGLKDEGSFRSMELEKAGVPIVAAYVDDEAN</sequence>
<reference evidence="1 2" key="1">
    <citation type="submission" date="2015-01" db="EMBL/GenBank/DDBJ databases">
        <title>Genome of allotetraploid Gossypium barbadense reveals genomic plasticity and fiber elongation in cotton evolution.</title>
        <authorList>
            <person name="Chen X."/>
            <person name="Liu X."/>
            <person name="Zhao B."/>
            <person name="Zheng H."/>
            <person name="Hu Y."/>
            <person name="Lu G."/>
            <person name="Yang C."/>
            <person name="Chen J."/>
            <person name="Shan C."/>
            <person name="Zhang L."/>
            <person name="Zhou Y."/>
            <person name="Wang L."/>
            <person name="Guo W."/>
            <person name="Bai Y."/>
            <person name="Ruan J."/>
            <person name="Shangguan X."/>
            <person name="Mao Y."/>
            <person name="Jiang J."/>
            <person name="Zhu Y."/>
            <person name="Lei J."/>
            <person name="Kang H."/>
            <person name="Chen S."/>
            <person name="He X."/>
            <person name="Wang R."/>
            <person name="Wang Y."/>
            <person name="Chen J."/>
            <person name="Wang L."/>
            <person name="Yu S."/>
            <person name="Wang B."/>
            <person name="Wei J."/>
            <person name="Song S."/>
            <person name="Lu X."/>
            <person name="Gao Z."/>
            <person name="Gu W."/>
            <person name="Deng X."/>
            <person name="Ma D."/>
            <person name="Wang S."/>
            <person name="Liang W."/>
            <person name="Fang L."/>
            <person name="Cai C."/>
            <person name="Zhu X."/>
            <person name="Zhou B."/>
            <person name="Zhang Y."/>
            <person name="Chen Z."/>
            <person name="Xu S."/>
            <person name="Zhu R."/>
            <person name="Wang S."/>
            <person name="Zhang T."/>
            <person name="Zhao G."/>
        </authorList>
    </citation>
    <scope>NUCLEOTIDE SEQUENCE [LARGE SCALE GENOMIC DNA]</scope>
    <source>
        <strain evidence="2">cv. Xinhai21</strain>
        <tissue evidence="1">Leaf</tissue>
    </source>
</reference>